<dbReference type="Pfam" id="PF00852">
    <property type="entry name" value="Glyco_transf_10"/>
    <property type="match status" value="1"/>
</dbReference>
<proteinExistence type="inferred from homology"/>
<dbReference type="Pfam" id="PF17039">
    <property type="entry name" value="Glyco_tran_10_N"/>
    <property type="match status" value="1"/>
</dbReference>
<evidence type="ECO:0000256" key="6">
    <source>
        <dbReference type="ARBA" id="ARBA00022692"/>
    </source>
</evidence>
<name>A0AAD8DWP8_MYTSE</name>
<dbReference type="InterPro" id="IPR055270">
    <property type="entry name" value="Glyco_tran_10_C"/>
</dbReference>
<dbReference type="InterPro" id="IPR031481">
    <property type="entry name" value="Glyco_tran_10_N"/>
</dbReference>
<evidence type="ECO:0000313" key="16">
    <source>
        <dbReference type="Proteomes" id="UP001231518"/>
    </source>
</evidence>
<keyword evidence="16" id="KW-1185">Reference proteome</keyword>
<gene>
    <name evidence="15" type="ORF">PYW07_006384</name>
</gene>
<evidence type="ECO:0000256" key="12">
    <source>
        <dbReference type="RuleBase" id="RU003832"/>
    </source>
</evidence>
<evidence type="ECO:0000256" key="11">
    <source>
        <dbReference type="ARBA" id="ARBA00023180"/>
    </source>
</evidence>
<keyword evidence="4 12" id="KW-0328">Glycosyltransferase</keyword>
<evidence type="ECO:0000256" key="2">
    <source>
        <dbReference type="ARBA" id="ARBA00004922"/>
    </source>
</evidence>
<dbReference type="Proteomes" id="UP001231518">
    <property type="component" value="Chromosome 19"/>
</dbReference>
<dbReference type="InterPro" id="IPR001503">
    <property type="entry name" value="Glyco_trans_10"/>
</dbReference>
<keyword evidence="8 12" id="KW-1133">Transmembrane helix</keyword>
<dbReference type="PANTHER" id="PTHR48438">
    <property type="entry name" value="ALPHA-(1,3)-FUCOSYLTRANSFERASE C-RELATED"/>
    <property type="match status" value="1"/>
</dbReference>
<keyword evidence="5 12" id="KW-0808">Transferase</keyword>
<organism evidence="15 16">
    <name type="scientific">Mythimna separata</name>
    <name type="common">Oriental armyworm</name>
    <name type="synonym">Pseudaletia separata</name>
    <dbReference type="NCBI Taxonomy" id="271217"/>
    <lineage>
        <taxon>Eukaryota</taxon>
        <taxon>Metazoa</taxon>
        <taxon>Ecdysozoa</taxon>
        <taxon>Arthropoda</taxon>
        <taxon>Hexapoda</taxon>
        <taxon>Insecta</taxon>
        <taxon>Pterygota</taxon>
        <taxon>Neoptera</taxon>
        <taxon>Endopterygota</taxon>
        <taxon>Lepidoptera</taxon>
        <taxon>Glossata</taxon>
        <taxon>Ditrysia</taxon>
        <taxon>Noctuoidea</taxon>
        <taxon>Noctuidae</taxon>
        <taxon>Noctuinae</taxon>
        <taxon>Hadenini</taxon>
        <taxon>Mythimna</taxon>
    </lineage>
</organism>
<keyword evidence="6 12" id="KW-0812">Transmembrane</keyword>
<comment type="pathway">
    <text evidence="2">Protein modification; protein glycosylation.</text>
</comment>
<evidence type="ECO:0000256" key="9">
    <source>
        <dbReference type="ARBA" id="ARBA00023034"/>
    </source>
</evidence>
<keyword evidence="9 12" id="KW-0333">Golgi apparatus</keyword>
<accession>A0AAD8DWP8</accession>
<evidence type="ECO:0000256" key="10">
    <source>
        <dbReference type="ARBA" id="ARBA00023136"/>
    </source>
</evidence>
<dbReference type="SUPFAM" id="SSF53756">
    <property type="entry name" value="UDP-Glycosyltransferase/glycogen phosphorylase"/>
    <property type="match status" value="1"/>
</dbReference>
<comment type="caution">
    <text evidence="15">The sequence shown here is derived from an EMBL/GenBank/DDBJ whole genome shotgun (WGS) entry which is preliminary data.</text>
</comment>
<dbReference type="AlphaFoldDB" id="A0AAD8DWP8"/>
<feature type="domain" description="Fucosyltransferase N-terminal" evidence="14">
    <location>
        <begin position="43"/>
        <end position="152"/>
    </location>
</feature>
<dbReference type="Gene3D" id="3.40.50.11660">
    <property type="entry name" value="Glycosyl transferase family 10, C-terminal domain"/>
    <property type="match status" value="1"/>
</dbReference>
<dbReference type="EMBL" id="JARGEI010000007">
    <property type="protein sequence ID" value="KAJ8728688.1"/>
    <property type="molecule type" value="Genomic_DNA"/>
</dbReference>
<dbReference type="GO" id="GO:0008417">
    <property type="term" value="F:fucosyltransferase activity"/>
    <property type="evidence" value="ECO:0007669"/>
    <property type="project" value="InterPro"/>
</dbReference>
<dbReference type="GO" id="GO:0032580">
    <property type="term" value="C:Golgi cisterna membrane"/>
    <property type="evidence" value="ECO:0007669"/>
    <property type="project" value="UniProtKB-SubCell"/>
</dbReference>
<evidence type="ECO:0000256" key="7">
    <source>
        <dbReference type="ARBA" id="ARBA00022968"/>
    </source>
</evidence>
<evidence type="ECO:0000259" key="14">
    <source>
        <dbReference type="Pfam" id="PF17039"/>
    </source>
</evidence>
<evidence type="ECO:0000256" key="4">
    <source>
        <dbReference type="ARBA" id="ARBA00022676"/>
    </source>
</evidence>
<evidence type="ECO:0000256" key="5">
    <source>
        <dbReference type="ARBA" id="ARBA00022679"/>
    </source>
</evidence>
<protein>
    <recommendedName>
        <fullName evidence="12">Fucosyltransferase</fullName>
        <ecNumber evidence="12">2.4.1.-</ecNumber>
    </recommendedName>
</protein>
<evidence type="ECO:0000259" key="13">
    <source>
        <dbReference type="Pfam" id="PF00852"/>
    </source>
</evidence>
<feature type="transmembrane region" description="Helical" evidence="12">
    <location>
        <begin position="7"/>
        <end position="24"/>
    </location>
</feature>
<evidence type="ECO:0000256" key="1">
    <source>
        <dbReference type="ARBA" id="ARBA00004447"/>
    </source>
</evidence>
<keyword evidence="10 12" id="KW-0472">Membrane</keyword>
<dbReference type="EC" id="2.4.1.-" evidence="12"/>
<sequence length="381" mass="45442">MARIVKCLKLIIHLVILTLLSYFIKRQEPMKIVKKIERYVPDMKHILLWTKVPGLEEEGQRYFIRNRCEHLNCYFTMNRTLFSDLRYYDAIVFNAQDVSRSVKDLPKVRSLSQKYIFASNDSAGNFPVCNRLYDDFFNWTWTYKLHSSIPYRFITIYNTDNEELGADLNWKYDMKPITAQFRSSLSSKHLAAAIILDKCTTSSKREYFIHNLQRHLSEYNLTVDIFGPCGTRRCGRSSLKPCFYRIRTSYYFYLAFEDSLADDFVTRSVLFAYNNNAVPVVLGGAHYNKFLPPNSYLEAGRLGEQLTAKLMYEAIQNKTKYYEFFRWRNHYALKESKILNACTLCLFLNNESWLRHHSSYKTFREWWNPFYEMYCGLSRYW</sequence>
<comment type="subcellular location">
    <subcellularLocation>
        <location evidence="1 12">Golgi apparatus</location>
        <location evidence="1 12">Golgi stack membrane</location>
        <topology evidence="1 12">Single-pass type II membrane protein</topology>
    </subcellularLocation>
</comment>
<keyword evidence="11" id="KW-0325">Glycoprotein</keyword>
<evidence type="ECO:0000256" key="8">
    <source>
        <dbReference type="ARBA" id="ARBA00022989"/>
    </source>
</evidence>
<dbReference type="PANTHER" id="PTHR48438:SF1">
    <property type="entry name" value="ALPHA-(1,3)-FUCOSYLTRANSFERASE C-RELATED"/>
    <property type="match status" value="1"/>
</dbReference>
<keyword evidence="7" id="KW-0735">Signal-anchor</keyword>
<comment type="similarity">
    <text evidence="3 12">Belongs to the glycosyltransferase 10 family.</text>
</comment>
<feature type="domain" description="Fucosyltransferase C-terminal" evidence="13">
    <location>
        <begin position="186"/>
        <end position="366"/>
    </location>
</feature>
<evidence type="ECO:0000256" key="3">
    <source>
        <dbReference type="ARBA" id="ARBA00008919"/>
    </source>
</evidence>
<reference evidence="15" key="1">
    <citation type="submission" date="2023-03" db="EMBL/GenBank/DDBJ databases">
        <title>Chromosome-level genomes of two armyworms, Mythimna separata and Mythimna loreyi, provide insights into the biosynthesis and reception of sex pheromones.</title>
        <authorList>
            <person name="Zhao H."/>
        </authorList>
    </citation>
    <scope>NUCLEOTIDE SEQUENCE</scope>
    <source>
        <strain evidence="15">BeijingLab</strain>
        <tissue evidence="15">Pupa</tissue>
    </source>
</reference>
<dbReference type="InterPro" id="IPR038577">
    <property type="entry name" value="GT10-like_C_sf"/>
</dbReference>
<evidence type="ECO:0000313" key="15">
    <source>
        <dbReference type="EMBL" id="KAJ8728688.1"/>
    </source>
</evidence>